<gene>
    <name evidence="2" type="ORF">PLXY2_LOCUS9913</name>
</gene>
<accession>A0A8S4FPT0</accession>
<evidence type="ECO:0000256" key="1">
    <source>
        <dbReference type="SAM" id="MobiDB-lite"/>
    </source>
</evidence>
<dbReference type="Proteomes" id="UP000653454">
    <property type="component" value="Unassembled WGS sequence"/>
</dbReference>
<evidence type="ECO:0000313" key="2">
    <source>
        <dbReference type="EMBL" id="CAG9130437.1"/>
    </source>
</evidence>
<keyword evidence="3" id="KW-1185">Reference proteome</keyword>
<sequence>MTCLGSHKGKCRFHFRCSLCKDKHNTILHCDKFPEPASAHQPAPVTLSGYAENNVLLPTARVKIIGRDGTEYHVRALLDSCSQVSFVSSKLVKLLGGKPKSSDLNIIGITNKQSTIKACIPIEIQSLRSPYKTTITCQIVESVTCNLPQNKINLTGIQIPKNVVLADEKFYEPGEINMLISSDVVFQTLLLQTEPIKIELPEQPPSPAQPPSTASGPQSESTSDSTAPAPRRYLSIINTEFGHIVGGNIPCHLAQAASHKVVLKCIRLLNFGTQKKCLKFLARNLQNRNFAKRYFRV</sequence>
<dbReference type="AlphaFoldDB" id="A0A8S4FPT0"/>
<dbReference type="EMBL" id="CAJHNJ030000041">
    <property type="protein sequence ID" value="CAG9130437.1"/>
    <property type="molecule type" value="Genomic_DNA"/>
</dbReference>
<evidence type="ECO:0000313" key="3">
    <source>
        <dbReference type="Proteomes" id="UP000653454"/>
    </source>
</evidence>
<protein>
    <submittedName>
        <fullName evidence="2">(diamondback moth) hypothetical protein</fullName>
    </submittedName>
</protein>
<comment type="caution">
    <text evidence="2">The sequence shown here is derived from an EMBL/GenBank/DDBJ whole genome shotgun (WGS) entry which is preliminary data.</text>
</comment>
<reference evidence="2" key="1">
    <citation type="submission" date="2020-11" db="EMBL/GenBank/DDBJ databases">
        <authorList>
            <person name="Whiteford S."/>
        </authorList>
    </citation>
    <scope>NUCLEOTIDE SEQUENCE</scope>
</reference>
<organism evidence="2 3">
    <name type="scientific">Plutella xylostella</name>
    <name type="common">Diamondback moth</name>
    <name type="synonym">Plutella maculipennis</name>
    <dbReference type="NCBI Taxonomy" id="51655"/>
    <lineage>
        <taxon>Eukaryota</taxon>
        <taxon>Metazoa</taxon>
        <taxon>Ecdysozoa</taxon>
        <taxon>Arthropoda</taxon>
        <taxon>Hexapoda</taxon>
        <taxon>Insecta</taxon>
        <taxon>Pterygota</taxon>
        <taxon>Neoptera</taxon>
        <taxon>Endopterygota</taxon>
        <taxon>Lepidoptera</taxon>
        <taxon>Glossata</taxon>
        <taxon>Ditrysia</taxon>
        <taxon>Yponomeutoidea</taxon>
        <taxon>Plutellidae</taxon>
        <taxon>Plutella</taxon>
    </lineage>
</organism>
<feature type="region of interest" description="Disordered" evidence="1">
    <location>
        <begin position="200"/>
        <end position="229"/>
    </location>
</feature>
<proteinExistence type="predicted"/>
<name>A0A8S4FPT0_PLUXY</name>